<keyword evidence="1" id="KW-0812">Transmembrane</keyword>
<dbReference type="RefSeq" id="WP_089916867.1">
    <property type="nucleotide sequence ID" value="NZ_FOBB01000005.1"/>
</dbReference>
<dbReference type="Pfam" id="PF04773">
    <property type="entry name" value="FecR"/>
    <property type="match status" value="1"/>
</dbReference>
<reference evidence="4 5" key="1">
    <citation type="submission" date="2016-10" db="EMBL/GenBank/DDBJ databases">
        <authorList>
            <person name="de Groot N.N."/>
        </authorList>
    </citation>
    <scope>NUCLEOTIDE SEQUENCE [LARGE SCALE GENOMIC DNA]</scope>
    <source>
        <strain evidence="4 5">DSM 21039</strain>
    </source>
</reference>
<evidence type="ECO:0000256" key="1">
    <source>
        <dbReference type="SAM" id="Phobius"/>
    </source>
</evidence>
<gene>
    <name evidence="4" type="ORF">SAMN04488505_105310</name>
</gene>
<feature type="transmembrane region" description="Helical" evidence="1">
    <location>
        <begin position="103"/>
        <end position="121"/>
    </location>
</feature>
<dbReference type="EMBL" id="FOBB01000005">
    <property type="protein sequence ID" value="SEM65427.1"/>
    <property type="molecule type" value="Genomic_DNA"/>
</dbReference>
<name>A0A1H8A7A5_9BACT</name>
<dbReference type="PIRSF" id="PIRSF018266">
    <property type="entry name" value="FecR"/>
    <property type="match status" value="1"/>
</dbReference>
<dbReference type="InterPro" id="IPR012373">
    <property type="entry name" value="Ferrdict_sens_TM"/>
</dbReference>
<keyword evidence="5" id="KW-1185">Reference proteome</keyword>
<dbReference type="OrthoDB" id="1523735at2"/>
<dbReference type="GO" id="GO:0016989">
    <property type="term" value="F:sigma factor antagonist activity"/>
    <property type="evidence" value="ECO:0007669"/>
    <property type="project" value="TreeGrafter"/>
</dbReference>
<dbReference type="AlphaFoldDB" id="A0A1H8A7A5"/>
<evidence type="ECO:0000259" key="3">
    <source>
        <dbReference type="Pfam" id="PF16344"/>
    </source>
</evidence>
<dbReference type="PANTHER" id="PTHR30273">
    <property type="entry name" value="PERIPLASMIC SIGNAL SENSOR AND SIGMA FACTOR ACTIVATOR FECR-RELATED"/>
    <property type="match status" value="1"/>
</dbReference>
<evidence type="ECO:0000313" key="5">
    <source>
        <dbReference type="Proteomes" id="UP000198984"/>
    </source>
</evidence>
<feature type="domain" description="FecR protein" evidence="2">
    <location>
        <begin position="140"/>
        <end position="234"/>
    </location>
</feature>
<proteinExistence type="predicted"/>
<dbReference type="InterPro" id="IPR032508">
    <property type="entry name" value="FecR_C"/>
</dbReference>
<accession>A0A1H8A7A5</accession>
<feature type="domain" description="Protein FecR C-terminal" evidence="3">
    <location>
        <begin position="291"/>
        <end position="355"/>
    </location>
</feature>
<dbReference type="STRING" id="573321.SAMN04488505_105310"/>
<evidence type="ECO:0000313" key="4">
    <source>
        <dbReference type="EMBL" id="SEM65427.1"/>
    </source>
</evidence>
<organism evidence="4 5">
    <name type="scientific">Chitinophaga rupis</name>
    <dbReference type="NCBI Taxonomy" id="573321"/>
    <lineage>
        <taxon>Bacteria</taxon>
        <taxon>Pseudomonadati</taxon>
        <taxon>Bacteroidota</taxon>
        <taxon>Chitinophagia</taxon>
        <taxon>Chitinophagales</taxon>
        <taxon>Chitinophagaceae</taxon>
        <taxon>Chitinophaga</taxon>
    </lineage>
</organism>
<dbReference type="InterPro" id="IPR006860">
    <property type="entry name" value="FecR"/>
</dbReference>
<dbReference type="Gene3D" id="3.55.50.30">
    <property type="match status" value="1"/>
</dbReference>
<dbReference type="Pfam" id="PF16344">
    <property type="entry name" value="FecR_C"/>
    <property type="match status" value="1"/>
</dbReference>
<evidence type="ECO:0000259" key="2">
    <source>
        <dbReference type="Pfam" id="PF04773"/>
    </source>
</evidence>
<dbReference type="Gene3D" id="2.60.120.1440">
    <property type="match status" value="1"/>
</dbReference>
<protein>
    <submittedName>
        <fullName evidence="4">FecR family protein</fullName>
    </submittedName>
</protein>
<keyword evidence="1" id="KW-0472">Membrane</keyword>
<dbReference type="Proteomes" id="UP000198984">
    <property type="component" value="Unassembled WGS sequence"/>
</dbReference>
<dbReference type="PANTHER" id="PTHR30273:SF2">
    <property type="entry name" value="PROTEIN FECR"/>
    <property type="match status" value="1"/>
</dbReference>
<keyword evidence="1" id="KW-1133">Transmembrane helix</keyword>
<sequence length="363" mass="41084">MNGPESIFYKLLLRKISGELTAKEKLLLADLLKAYPEFSEAYETVQWLWNDAEISSVPRPKEKSKRLLDQHMQRLQANGLLPETELLPLKVSDGHEAPQRRRWYWLSAAAAVVLLIGLVLFKLPQPPTKQVAEKRHPNMVMTRPGSRTKLILPDGTTVWLNASSKLTYGDDFMEKERRVQLDGEAFFDVVKNEGKPFIINTAVMSVRVLGTSLNVRAYAGDKKAEAVLIRGKIEVQVKRRPQERYLLSSLEKLSVAAAAPNVHPRKELSITNVDVIGKDSTIAETAWIENELVFTGEPLAELAGRMERWFDMKITITGTRLPHFRMSGSFKDESPEQALKAISLITGCKYKFKDHVAVLYEEN</sequence>